<dbReference type="SMART" id="SM00382">
    <property type="entry name" value="AAA"/>
    <property type="match status" value="1"/>
</dbReference>
<proteinExistence type="predicted"/>
<dbReference type="Pfam" id="PF13401">
    <property type="entry name" value="AAA_22"/>
    <property type="match status" value="1"/>
</dbReference>
<protein>
    <submittedName>
        <fullName evidence="2">AAA family ATPase</fullName>
    </submittedName>
</protein>
<evidence type="ECO:0000313" key="3">
    <source>
        <dbReference type="Proteomes" id="UP000306416"/>
    </source>
</evidence>
<gene>
    <name evidence="2" type="ORF">E4633_00170</name>
</gene>
<evidence type="ECO:0000259" key="1">
    <source>
        <dbReference type="SMART" id="SM00382"/>
    </source>
</evidence>
<dbReference type="RefSeq" id="WP_135868272.1">
    <property type="nucleotide sequence ID" value="NZ_SRSC01000001.1"/>
</dbReference>
<feature type="domain" description="AAA+ ATPase" evidence="1">
    <location>
        <begin position="41"/>
        <end position="188"/>
    </location>
</feature>
<dbReference type="PANTHER" id="PTHR35894:SF1">
    <property type="entry name" value="PHOSPHORIBULOKINASE _ URIDINE KINASE FAMILY"/>
    <property type="match status" value="1"/>
</dbReference>
<name>A0A4S1CL26_9BACT</name>
<accession>A0A4S1CL26</accession>
<dbReference type="InterPro" id="IPR049945">
    <property type="entry name" value="AAA_22"/>
</dbReference>
<evidence type="ECO:0000313" key="2">
    <source>
        <dbReference type="EMBL" id="TGU73926.1"/>
    </source>
</evidence>
<dbReference type="AlphaFoldDB" id="A0A4S1CL26"/>
<reference evidence="2 3" key="1">
    <citation type="submission" date="2019-04" db="EMBL/GenBank/DDBJ databases">
        <title>Geobacter oryzae sp. nov., ferric-reducing bacteria isolated from paddy soil.</title>
        <authorList>
            <person name="Xu Z."/>
            <person name="Masuda Y."/>
            <person name="Itoh H."/>
            <person name="Senoo K."/>
        </authorList>
    </citation>
    <scope>NUCLEOTIDE SEQUENCE [LARGE SCALE GENOMIC DNA]</scope>
    <source>
        <strain evidence="2 3">Red111</strain>
    </source>
</reference>
<dbReference type="Proteomes" id="UP000306416">
    <property type="component" value="Unassembled WGS sequence"/>
</dbReference>
<dbReference type="InterPro" id="IPR027417">
    <property type="entry name" value="P-loop_NTPase"/>
</dbReference>
<dbReference type="InterPro" id="IPR003593">
    <property type="entry name" value="AAA+_ATPase"/>
</dbReference>
<dbReference type="InterPro" id="IPR052026">
    <property type="entry name" value="ExeA_AAA_ATPase_DNA-bind"/>
</dbReference>
<dbReference type="Gene3D" id="3.40.50.300">
    <property type="entry name" value="P-loop containing nucleotide triphosphate hydrolases"/>
    <property type="match status" value="1"/>
</dbReference>
<dbReference type="SUPFAM" id="SSF52540">
    <property type="entry name" value="P-loop containing nucleoside triphosphate hydrolases"/>
    <property type="match status" value="1"/>
</dbReference>
<organism evidence="2 3">
    <name type="scientific">Geomonas terrae</name>
    <dbReference type="NCBI Taxonomy" id="2562681"/>
    <lineage>
        <taxon>Bacteria</taxon>
        <taxon>Pseudomonadati</taxon>
        <taxon>Thermodesulfobacteriota</taxon>
        <taxon>Desulfuromonadia</taxon>
        <taxon>Geobacterales</taxon>
        <taxon>Geobacteraceae</taxon>
        <taxon>Geomonas</taxon>
    </lineage>
</organism>
<dbReference type="PANTHER" id="PTHR35894">
    <property type="entry name" value="GENERAL SECRETION PATHWAY PROTEIN A-RELATED"/>
    <property type="match status" value="1"/>
</dbReference>
<dbReference type="EMBL" id="SRSC01000001">
    <property type="protein sequence ID" value="TGU73926.1"/>
    <property type="molecule type" value="Genomic_DNA"/>
</dbReference>
<sequence>MYKEFYGLIEKPFSKTPDPRFLYMSSGHQEALARLEYAVEETEIALLTGDIGCGKTTISRALMDRMGDRYHFLFVFNPRLTADELLRVIASGLQVDAPSSQKDQLLKEITTALYRLHGEGRIPVVVIDEAQMIPDRDLFDELRLLTNFQLDDRNLLSVIIMGQPELREMLASPVYEPFRQRISLTFHLAPLGLEETLEYLDFRVVAAGGEPGLFSPDAVQRIYELSGGVPRRINAVATNALLIGYGRDAAWIDAAIIEETAAELLA</sequence>
<comment type="caution">
    <text evidence="2">The sequence shown here is derived from an EMBL/GenBank/DDBJ whole genome shotgun (WGS) entry which is preliminary data.</text>
</comment>
<keyword evidence="3" id="KW-1185">Reference proteome</keyword>
<dbReference type="GO" id="GO:0016887">
    <property type="term" value="F:ATP hydrolysis activity"/>
    <property type="evidence" value="ECO:0007669"/>
    <property type="project" value="InterPro"/>
</dbReference>